<evidence type="ECO:0000256" key="7">
    <source>
        <dbReference type="ARBA" id="ARBA00031959"/>
    </source>
</evidence>
<dbReference type="InterPro" id="IPR005771">
    <property type="entry name" value="GalU_uridylyltTrfase_bac/arc"/>
</dbReference>
<name>F2AQX9_RHOBT</name>
<evidence type="ECO:0000256" key="3">
    <source>
        <dbReference type="ARBA" id="ARBA00019048"/>
    </source>
</evidence>
<comment type="catalytic activity">
    <reaction evidence="9">
        <text>alpha-D-glucose 1-phosphate + UTP + H(+) = UDP-alpha-D-glucose + diphosphate</text>
        <dbReference type="Rhea" id="RHEA:19889"/>
        <dbReference type="ChEBI" id="CHEBI:15378"/>
        <dbReference type="ChEBI" id="CHEBI:33019"/>
        <dbReference type="ChEBI" id="CHEBI:46398"/>
        <dbReference type="ChEBI" id="CHEBI:58601"/>
        <dbReference type="ChEBI" id="CHEBI:58885"/>
        <dbReference type="EC" id="2.7.7.9"/>
    </reaction>
</comment>
<feature type="domain" description="Nucleotidyl transferase" evidence="10">
    <location>
        <begin position="42"/>
        <end position="243"/>
    </location>
</feature>
<comment type="caution">
    <text evidence="11">The sequence shown here is derived from an EMBL/GenBank/DDBJ whole genome shotgun (WGS) entry which is preliminary data.</text>
</comment>
<dbReference type="SUPFAM" id="SSF53448">
    <property type="entry name" value="Nucleotide-diphospho-sugar transferases"/>
    <property type="match status" value="1"/>
</dbReference>
<evidence type="ECO:0000256" key="5">
    <source>
        <dbReference type="ARBA" id="ARBA00022695"/>
    </source>
</evidence>
<sequence>MPFSYLKDRSMRVRKAVITAAAPNQNTLPLQRLVDGSGEEKTALQLIVEETLSAGVEEICVVIQPGDEDNYRKAAGGSLGNLQFVHQERPLGYADAILQAESFCGDDAFLHLVGDHLYLSATSKTCAAQLIEMAEQHSCPVSAVQSTREHRLPYFGIVAGASVPRFDGLYDVRTVVEKPTPTLAEQSLITPGLRSGYYLGYFGMHVLTPAVMECLHEVVADQSMERPSLSDAMAKLPHRGKYLAYQLLGRRYNIGEQYGVLIAQLAIGLSGRDRDLLLTELVELLATRTEHPFTATIDPISESSSLEGSN</sequence>
<dbReference type="EMBL" id="AFAR01000122">
    <property type="protein sequence ID" value="EGF27913.1"/>
    <property type="molecule type" value="Genomic_DNA"/>
</dbReference>
<evidence type="ECO:0000256" key="8">
    <source>
        <dbReference type="ARBA" id="ARBA00032341"/>
    </source>
</evidence>
<evidence type="ECO:0000313" key="11">
    <source>
        <dbReference type="EMBL" id="EGF27913.1"/>
    </source>
</evidence>
<gene>
    <name evidence="11" type="ORF">RBWH47_05656</name>
</gene>
<organism evidence="11 12">
    <name type="scientific">Rhodopirellula baltica WH47</name>
    <dbReference type="NCBI Taxonomy" id="991778"/>
    <lineage>
        <taxon>Bacteria</taxon>
        <taxon>Pseudomonadati</taxon>
        <taxon>Planctomycetota</taxon>
        <taxon>Planctomycetia</taxon>
        <taxon>Pirellulales</taxon>
        <taxon>Pirellulaceae</taxon>
        <taxon>Rhodopirellula</taxon>
    </lineage>
</organism>
<dbReference type="PANTHER" id="PTHR43197:SF1">
    <property type="entry name" value="UTP--GLUCOSE-1-PHOSPHATE URIDYLYLTRANSFERASE"/>
    <property type="match status" value="1"/>
</dbReference>
<dbReference type="AlphaFoldDB" id="F2AQX9"/>
<accession>F2AQX9</accession>
<dbReference type="GO" id="GO:0006011">
    <property type="term" value="P:UDP-alpha-D-glucose metabolic process"/>
    <property type="evidence" value="ECO:0007669"/>
    <property type="project" value="InterPro"/>
</dbReference>
<evidence type="ECO:0000256" key="9">
    <source>
        <dbReference type="ARBA" id="ARBA00048128"/>
    </source>
</evidence>
<evidence type="ECO:0000256" key="4">
    <source>
        <dbReference type="ARBA" id="ARBA00022679"/>
    </source>
</evidence>
<keyword evidence="5 11" id="KW-0548">Nucleotidyltransferase</keyword>
<dbReference type="Pfam" id="PF00483">
    <property type="entry name" value="NTP_transferase"/>
    <property type="match status" value="1"/>
</dbReference>
<dbReference type="InterPro" id="IPR029044">
    <property type="entry name" value="Nucleotide-diphossugar_trans"/>
</dbReference>
<evidence type="ECO:0000313" key="12">
    <source>
        <dbReference type="Proteomes" id="UP000006222"/>
    </source>
</evidence>
<evidence type="ECO:0000256" key="6">
    <source>
        <dbReference type="ARBA" id="ARBA00031455"/>
    </source>
</evidence>
<dbReference type="EC" id="2.7.7.9" evidence="2"/>
<dbReference type="Proteomes" id="UP000006222">
    <property type="component" value="Unassembled WGS sequence"/>
</dbReference>
<evidence type="ECO:0000256" key="1">
    <source>
        <dbReference type="ARBA" id="ARBA00006890"/>
    </source>
</evidence>
<comment type="similarity">
    <text evidence="1">Belongs to the UDPGP type 2 family.</text>
</comment>
<keyword evidence="4 11" id="KW-0808">Transferase</keyword>
<dbReference type="PATRIC" id="fig|991778.3.peg.2231"/>
<dbReference type="InterPro" id="IPR005835">
    <property type="entry name" value="NTP_transferase_dom"/>
</dbReference>
<dbReference type="PANTHER" id="PTHR43197">
    <property type="entry name" value="UTP--GLUCOSE-1-PHOSPHATE URIDYLYLTRANSFERASE"/>
    <property type="match status" value="1"/>
</dbReference>
<evidence type="ECO:0000256" key="2">
    <source>
        <dbReference type="ARBA" id="ARBA00012415"/>
    </source>
</evidence>
<evidence type="ECO:0000259" key="10">
    <source>
        <dbReference type="Pfam" id="PF00483"/>
    </source>
</evidence>
<dbReference type="Gene3D" id="3.90.550.10">
    <property type="entry name" value="Spore Coat Polysaccharide Biosynthesis Protein SpsA, Chain A"/>
    <property type="match status" value="1"/>
</dbReference>
<dbReference type="GO" id="GO:0003983">
    <property type="term" value="F:UTP:glucose-1-phosphate uridylyltransferase activity"/>
    <property type="evidence" value="ECO:0007669"/>
    <property type="project" value="UniProtKB-EC"/>
</dbReference>
<proteinExistence type="inferred from homology"/>
<reference evidence="11 12" key="1">
    <citation type="journal article" date="2013" name="Mar. Genomics">
        <title>Expression of sulfatases in Rhodopirellula baltica and the diversity of sulfatases in the genus Rhodopirellula.</title>
        <authorList>
            <person name="Wegner C.E."/>
            <person name="Richter-Heitmann T."/>
            <person name="Klindworth A."/>
            <person name="Klockow C."/>
            <person name="Richter M."/>
            <person name="Achstetter T."/>
            <person name="Glockner F.O."/>
            <person name="Harder J."/>
        </authorList>
    </citation>
    <scope>NUCLEOTIDE SEQUENCE [LARGE SCALE GENOMIC DNA]</scope>
    <source>
        <strain evidence="11 12">WH47</strain>
    </source>
</reference>
<protein>
    <recommendedName>
        <fullName evidence="3">UTP--glucose-1-phosphate uridylyltransferase</fullName>
        <ecNumber evidence="2">2.7.7.9</ecNumber>
    </recommendedName>
    <alternativeName>
        <fullName evidence="6">Alpha-D-glucosyl-1-phosphate uridylyltransferase</fullName>
    </alternativeName>
    <alternativeName>
        <fullName evidence="7">UDP-glucose pyrophosphorylase</fullName>
    </alternativeName>
    <alternativeName>
        <fullName evidence="8">Uridine diphosphoglucose pyrophosphorylase</fullName>
    </alternativeName>
</protein>